<organism evidence="2 3">
    <name type="scientific">Paenibacillus albicereus</name>
    <dbReference type="NCBI Taxonomy" id="2726185"/>
    <lineage>
        <taxon>Bacteria</taxon>
        <taxon>Bacillati</taxon>
        <taxon>Bacillota</taxon>
        <taxon>Bacilli</taxon>
        <taxon>Bacillales</taxon>
        <taxon>Paenibacillaceae</taxon>
        <taxon>Paenibacillus</taxon>
    </lineage>
</organism>
<protein>
    <submittedName>
        <fullName evidence="2">tRNA (Adenosine(37)-N6)-threonylcarbamoyltransferase complex dimerization subunit type 1 TsaB</fullName>
    </submittedName>
</protein>
<dbReference type="InterPro" id="IPR043129">
    <property type="entry name" value="ATPase_NBD"/>
</dbReference>
<keyword evidence="3" id="KW-1185">Reference proteome</keyword>
<accession>A0A6H2H4F7</accession>
<dbReference type="PANTHER" id="PTHR11735:SF11">
    <property type="entry name" value="TRNA THREONYLCARBAMOYLADENOSINE BIOSYNTHESIS PROTEIN TSAB"/>
    <property type="match status" value="1"/>
</dbReference>
<dbReference type="Gene3D" id="3.30.420.40">
    <property type="match status" value="1"/>
</dbReference>
<gene>
    <name evidence="2" type="primary">tsaB</name>
    <name evidence="2" type="ORF">HGI30_06010</name>
</gene>
<feature type="domain" description="Gcp-like" evidence="1">
    <location>
        <begin position="36"/>
        <end position="110"/>
    </location>
</feature>
<dbReference type="Pfam" id="PF00814">
    <property type="entry name" value="TsaD"/>
    <property type="match status" value="1"/>
</dbReference>
<proteinExistence type="predicted"/>
<dbReference type="SUPFAM" id="SSF53067">
    <property type="entry name" value="Actin-like ATPase domain"/>
    <property type="match status" value="1"/>
</dbReference>
<evidence type="ECO:0000259" key="1">
    <source>
        <dbReference type="Pfam" id="PF00814"/>
    </source>
</evidence>
<dbReference type="PANTHER" id="PTHR11735">
    <property type="entry name" value="TRNA N6-ADENOSINE THREONYLCARBAMOYLTRANSFERASE"/>
    <property type="match status" value="1"/>
</dbReference>
<dbReference type="InterPro" id="IPR000905">
    <property type="entry name" value="Gcp-like_dom"/>
</dbReference>
<dbReference type="GO" id="GO:0002949">
    <property type="term" value="P:tRNA threonylcarbamoyladenosine modification"/>
    <property type="evidence" value="ECO:0007669"/>
    <property type="project" value="InterPro"/>
</dbReference>
<keyword evidence="2" id="KW-0808">Transferase</keyword>
<dbReference type="Proteomes" id="UP000502136">
    <property type="component" value="Chromosome"/>
</dbReference>
<evidence type="ECO:0000313" key="2">
    <source>
        <dbReference type="EMBL" id="QJC54228.1"/>
    </source>
</evidence>
<dbReference type="AlphaFoldDB" id="A0A6H2H4F7"/>
<dbReference type="NCBIfam" id="TIGR03725">
    <property type="entry name" value="T6A_YeaZ"/>
    <property type="match status" value="1"/>
</dbReference>
<dbReference type="InterPro" id="IPR022496">
    <property type="entry name" value="T6A_TsaB"/>
</dbReference>
<sequence length="328" mass="33683">MSAGEPLVLALDTSTPTLSAALMRGRETLGSVQAPAARNHSAHAVPAVQRLLREAGVRGTELAGIAAGVGPGSYTGVRIAATIAKTLAWTWSVPLVGVSTLEALAAGAWREAAASDDAARPSDAPSLLLDEAGSGADRIGAADGGGTAAGVSGVCPLPMPCPRMLADEAGGWIVPLLDARRGQAYTALFAAGAAPGLAEGEWLPADAPWRRLEPDGLRLMDGWASQLAELLAAADRRPAYVLFAGEMDKHEEGIRRFQALAAATEDGPAVCGQPHSIDGRSVAWLGARSLAGGEAVDAHGLVPNYTQLAEAEAKLLEKSREEKNDGRL</sequence>
<reference evidence="2 3" key="1">
    <citation type="submission" date="2020-04" db="EMBL/GenBank/DDBJ databases">
        <title>Novel Paenibacillus strain UniB2 isolated from commercial digestive syrup.</title>
        <authorList>
            <person name="Thorat V."/>
            <person name="Kirdat K."/>
            <person name="Tiwarekar B."/>
            <person name="Yadav A."/>
        </authorList>
    </citation>
    <scope>NUCLEOTIDE SEQUENCE [LARGE SCALE GENOMIC DNA]</scope>
    <source>
        <strain evidence="2 3">UniB2</strain>
    </source>
</reference>
<evidence type="ECO:0000313" key="3">
    <source>
        <dbReference type="Proteomes" id="UP000502136"/>
    </source>
</evidence>
<dbReference type="EMBL" id="CP051428">
    <property type="protein sequence ID" value="QJC54228.1"/>
    <property type="molecule type" value="Genomic_DNA"/>
</dbReference>
<dbReference type="KEGG" id="palr:HGI30_06010"/>
<dbReference type="GO" id="GO:0016740">
    <property type="term" value="F:transferase activity"/>
    <property type="evidence" value="ECO:0007669"/>
    <property type="project" value="UniProtKB-KW"/>
</dbReference>
<name>A0A6H2H4F7_9BACL</name>
<dbReference type="GO" id="GO:0005829">
    <property type="term" value="C:cytosol"/>
    <property type="evidence" value="ECO:0007669"/>
    <property type="project" value="TreeGrafter"/>
</dbReference>